<evidence type="ECO:0000313" key="2">
    <source>
        <dbReference type="EMBL" id="KAH7123165.1"/>
    </source>
</evidence>
<dbReference type="Proteomes" id="UP000738349">
    <property type="component" value="Unassembled WGS sequence"/>
</dbReference>
<feature type="transmembrane region" description="Helical" evidence="1">
    <location>
        <begin position="75"/>
        <end position="99"/>
    </location>
</feature>
<name>A0A9P9DM07_9HYPO</name>
<accession>A0A9P9DM07</accession>
<evidence type="ECO:0000256" key="1">
    <source>
        <dbReference type="SAM" id="Phobius"/>
    </source>
</evidence>
<keyword evidence="3" id="KW-1185">Reference proteome</keyword>
<dbReference type="OrthoDB" id="40134at2759"/>
<organism evidence="2 3">
    <name type="scientific">Dactylonectria macrodidyma</name>
    <dbReference type="NCBI Taxonomy" id="307937"/>
    <lineage>
        <taxon>Eukaryota</taxon>
        <taxon>Fungi</taxon>
        <taxon>Dikarya</taxon>
        <taxon>Ascomycota</taxon>
        <taxon>Pezizomycotina</taxon>
        <taxon>Sordariomycetes</taxon>
        <taxon>Hypocreomycetidae</taxon>
        <taxon>Hypocreales</taxon>
        <taxon>Nectriaceae</taxon>
        <taxon>Dactylonectria</taxon>
    </lineage>
</organism>
<protein>
    <submittedName>
        <fullName evidence="2">Uncharacterized protein</fullName>
    </submittedName>
</protein>
<dbReference type="EMBL" id="JAGMUV010000023">
    <property type="protein sequence ID" value="KAH7123165.1"/>
    <property type="molecule type" value="Genomic_DNA"/>
</dbReference>
<gene>
    <name evidence="2" type="ORF">EDB81DRAFT_890856</name>
</gene>
<evidence type="ECO:0000313" key="3">
    <source>
        <dbReference type="Proteomes" id="UP000738349"/>
    </source>
</evidence>
<keyword evidence="1" id="KW-0812">Transmembrane</keyword>
<keyword evidence="1" id="KW-0472">Membrane</keyword>
<feature type="transmembrane region" description="Helical" evidence="1">
    <location>
        <begin position="42"/>
        <end position="63"/>
    </location>
</feature>
<keyword evidence="1" id="KW-1133">Transmembrane helix</keyword>
<reference evidence="2" key="1">
    <citation type="journal article" date="2021" name="Nat. Commun.">
        <title>Genetic determinants of endophytism in the Arabidopsis root mycobiome.</title>
        <authorList>
            <person name="Mesny F."/>
            <person name="Miyauchi S."/>
            <person name="Thiergart T."/>
            <person name="Pickel B."/>
            <person name="Atanasova L."/>
            <person name="Karlsson M."/>
            <person name="Huettel B."/>
            <person name="Barry K.W."/>
            <person name="Haridas S."/>
            <person name="Chen C."/>
            <person name="Bauer D."/>
            <person name="Andreopoulos W."/>
            <person name="Pangilinan J."/>
            <person name="LaButti K."/>
            <person name="Riley R."/>
            <person name="Lipzen A."/>
            <person name="Clum A."/>
            <person name="Drula E."/>
            <person name="Henrissat B."/>
            <person name="Kohler A."/>
            <person name="Grigoriev I.V."/>
            <person name="Martin F.M."/>
            <person name="Hacquard S."/>
        </authorList>
    </citation>
    <scope>NUCLEOTIDE SEQUENCE</scope>
    <source>
        <strain evidence="2">MPI-CAGE-AT-0147</strain>
    </source>
</reference>
<proteinExistence type="predicted"/>
<sequence length="155" mass="17351">MSFITCQHFERNRPPRSPSFCASEGPWESDYKIFKQPSSLKAVSAVLTMVSAYAATTVFFAIAAEMKEPEYYTRLLLICHSIITVTHLRIGMVPAKFIFVRLLRGTTTRSAVRSIKASKPTISSKLMPGGELTRHVHMQDACIKLTTSLQVEENP</sequence>
<dbReference type="AlphaFoldDB" id="A0A9P9DM07"/>
<comment type="caution">
    <text evidence="2">The sequence shown here is derived from an EMBL/GenBank/DDBJ whole genome shotgun (WGS) entry which is preliminary data.</text>
</comment>